<dbReference type="EMBL" id="JABFCN010000050">
    <property type="protein sequence ID" value="NNU40388.1"/>
    <property type="molecule type" value="Genomic_DNA"/>
</dbReference>
<evidence type="ECO:0000256" key="1">
    <source>
        <dbReference type="SAM" id="Coils"/>
    </source>
</evidence>
<proteinExistence type="predicted"/>
<protein>
    <submittedName>
        <fullName evidence="2">Uncharacterized protein</fullName>
    </submittedName>
</protein>
<comment type="caution">
    <text evidence="2">The sequence shown here is derived from an EMBL/GenBank/DDBJ whole genome shotgun (WGS) entry which is preliminary data.</text>
</comment>
<accession>A0A7Y3SB01</accession>
<dbReference type="AlphaFoldDB" id="A0A7Y3SB01"/>
<organism evidence="2 3">
    <name type="scientific">Rhizobium sophorae</name>
    <dbReference type="NCBI Taxonomy" id="1535242"/>
    <lineage>
        <taxon>Bacteria</taxon>
        <taxon>Pseudomonadati</taxon>
        <taxon>Pseudomonadota</taxon>
        <taxon>Alphaproteobacteria</taxon>
        <taxon>Hyphomicrobiales</taxon>
        <taxon>Rhizobiaceae</taxon>
        <taxon>Rhizobium/Agrobacterium group</taxon>
        <taxon>Rhizobium</taxon>
    </lineage>
</organism>
<name>A0A7Y3SB01_9HYPH</name>
<keyword evidence="3" id="KW-1185">Reference proteome</keyword>
<dbReference type="RefSeq" id="WP_171377843.1">
    <property type="nucleotide sequence ID" value="NZ_JABFCN010000050.1"/>
</dbReference>
<evidence type="ECO:0000313" key="2">
    <source>
        <dbReference type="EMBL" id="NNU40388.1"/>
    </source>
</evidence>
<sequence length="142" mass="16525">MAKARLTDKEIDLIVGMLAGWKGRLSWELVLQRVEAMLGRTFTRQGLDKNETISIAFGQAKDRRRKLPKKEIEESDQPPELAAAERRVEVLRAEIAVLKSEQERFLEKFATWLYNARSRGISEFDLNRPLPDVDRDESERKR</sequence>
<gene>
    <name evidence="2" type="ORF">G9X64_28675</name>
</gene>
<dbReference type="Proteomes" id="UP000519972">
    <property type="component" value="Unassembled WGS sequence"/>
</dbReference>
<reference evidence="2 3" key="1">
    <citation type="submission" date="2020-02" db="EMBL/GenBank/DDBJ databases">
        <authorList>
            <person name="Sun Q."/>
        </authorList>
    </citation>
    <scope>NUCLEOTIDE SEQUENCE [LARGE SCALE GENOMIC DNA]</scope>
    <source>
        <strain evidence="2 3">CCBAU 03386</strain>
    </source>
</reference>
<evidence type="ECO:0000313" key="3">
    <source>
        <dbReference type="Proteomes" id="UP000519972"/>
    </source>
</evidence>
<keyword evidence="1" id="KW-0175">Coiled coil</keyword>
<feature type="coiled-coil region" evidence="1">
    <location>
        <begin position="81"/>
        <end position="108"/>
    </location>
</feature>